<evidence type="ECO:0008006" key="3">
    <source>
        <dbReference type="Google" id="ProtNLM"/>
    </source>
</evidence>
<dbReference type="EMBL" id="JAQQWM010000001">
    <property type="protein sequence ID" value="KAK8082597.1"/>
    <property type="molecule type" value="Genomic_DNA"/>
</dbReference>
<dbReference type="InterPro" id="IPR019183">
    <property type="entry name" value="NAA25_NatB_aux_su"/>
</dbReference>
<accession>A0ABR1WHX4</accession>
<reference evidence="1 2" key="1">
    <citation type="submission" date="2023-01" db="EMBL/GenBank/DDBJ databases">
        <title>Analysis of 21 Apiospora genomes using comparative genomics revels a genus with tremendous synthesis potential of carbohydrate active enzymes and secondary metabolites.</title>
        <authorList>
            <person name="Sorensen T."/>
        </authorList>
    </citation>
    <scope>NUCLEOTIDE SEQUENCE [LARGE SCALE GENOMIC DNA]</scope>
    <source>
        <strain evidence="1 2">CBS 83171</strain>
    </source>
</reference>
<proteinExistence type="predicted"/>
<dbReference type="Proteomes" id="UP001446871">
    <property type="component" value="Unassembled WGS sequence"/>
</dbReference>
<evidence type="ECO:0000313" key="2">
    <source>
        <dbReference type="Proteomes" id="UP001446871"/>
    </source>
</evidence>
<protein>
    <recommendedName>
        <fullName evidence="3">N-acetyltransferase B complex non catalytic subunit-domain-containing protein</fullName>
    </recommendedName>
</protein>
<comment type="caution">
    <text evidence="1">The sequence shown here is derived from an EMBL/GenBank/DDBJ whole genome shotgun (WGS) entry which is preliminary data.</text>
</comment>
<dbReference type="Pfam" id="PF09797">
    <property type="entry name" value="NatB_MDM20"/>
    <property type="match status" value="1"/>
</dbReference>
<evidence type="ECO:0000313" key="1">
    <source>
        <dbReference type="EMBL" id="KAK8082597.1"/>
    </source>
</evidence>
<name>A0ABR1WHX4_9PEZI</name>
<organism evidence="1 2">
    <name type="scientific">Apiospora saccharicola</name>
    <dbReference type="NCBI Taxonomy" id="335842"/>
    <lineage>
        <taxon>Eukaryota</taxon>
        <taxon>Fungi</taxon>
        <taxon>Dikarya</taxon>
        <taxon>Ascomycota</taxon>
        <taxon>Pezizomycotina</taxon>
        <taxon>Sordariomycetes</taxon>
        <taxon>Xylariomycetidae</taxon>
        <taxon>Amphisphaeriales</taxon>
        <taxon>Apiosporaceae</taxon>
        <taxon>Apiospora</taxon>
    </lineage>
</organism>
<keyword evidence="2" id="KW-1185">Reference proteome</keyword>
<sequence>MNGYRAHRPSLRDDCGMQIQRAWQDGLWANIINMAKSKAKLNKDPYFEALELAARSQLDTPIDRQAAWQAVDKILNEKAVVKESTTVDLYDWALVSTGMTTEQYPKYIGAMRVNAVKANPKQKEIAKTSFFSCVANSDWEHAQQVLVLHVIAAIMDKSFPGERSFHFRNVITTYIYASSLDDTDVKKSMFRTLAMRQIEKAKTSRQDSGSESLPPRAIATQDDMLLWLNMIIKETKGQDLVECLTDPKYNALHALKDGFETICSTMMDHLMDLGAWDEFFTICKAIFENGVAFWLVEEHEAKEKPKLEAQPKQEKSLEQKAAELMAAMDRLNITTPQDLKKAKLADESIATRTVVKDWKMWENFIIAAGKQPNAKKALKEVEEYFTTITEFGPQHAIYRTQLDMAKLIILFETPVESESDESIASEARINGLVAYVHSHYRDMSCFDNLKRFYGLLSTSEAKVLLERLDTDGSQSEESPFQKIMLLTLRFRLRYYFTTASNCYKPSYTYRGATCGICDSDSVPERCDTCLKDIVKACVWTWKAGLKQGDLQEKLKSEGVSPYTDLTIIGSVCLLKLAGVDGLWARNDNSPLAWADRKRVMQAILWMDAQHHSQAIKRQDLSVLLVKLYVLIGAASHAKSIWDSLEVKNVTLNSLGPLFADRLGTMAPGLWQGHARGDTPTSQYLHYYRSAIEKNIPNSLRLSFDHGSYASILGNLTTRTKHKQSCTLVMALVDHFRGIRSVEGEVMQETWQDRLVQHIKPGMQLHDTTDYGPFPNIEANPDHPIQDFLSIGPGLSEDRAHLSLLSERFLCLIAYKEPKEYKPANAALAKERDRNVVVPACQDTAEWMNTLLNRDDIRDKLTLPEVEYYSLVQALASYIGLSLEAPKGDGRDKLVELIRSQLVNQVSRLMDRRKTVSEADATRADVFHDISALHANGMLRESALATVYMIRYLERTRGSDAKSPVPKWMTEHLKILRTATSTANRRLKEYIEILMTTVNPAGWADRIAEWAFGDLATGTRAVSDDADETFENSDTDMLLYKAIGPKRNFTMTVDLIVHSWADAARGWSKAKIIE</sequence>
<gene>
    <name evidence="1" type="ORF">PG996_001378</name>
</gene>